<dbReference type="AlphaFoldDB" id="A0AAW6TRJ9"/>
<reference evidence="4" key="1">
    <citation type="submission" date="2023-05" db="EMBL/GenBank/DDBJ databases">
        <title>Anaerotaeda fermentans gen. nov., sp. nov., a novel anaerobic planctomycete of the new family within the order Sedimentisphaerales isolated from Taman Peninsula, Russia.</title>
        <authorList>
            <person name="Khomyakova M.A."/>
            <person name="Merkel A.Y."/>
            <person name="Slobodkin A.I."/>
        </authorList>
    </citation>
    <scope>NUCLEOTIDE SEQUENCE</scope>
    <source>
        <strain evidence="4">M17dextr</strain>
    </source>
</reference>
<evidence type="ECO:0000313" key="5">
    <source>
        <dbReference type="Proteomes" id="UP001431776"/>
    </source>
</evidence>
<dbReference type="GO" id="GO:0003677">
    <property type="term" value="F:DNA binding"/>
    <property type="evidence" value="ECO:0007669"/>
    <property type="project" value="UniProtKB-KW"/>
</dbReference>
<dbReference type="GO" id="GO:0000160">
    <property type="term" value="P:phosphorelay signal transduction system"/>
    <property type="evidence" value="ECO:0007669"/>
    <property type="project" value="InterPro"/>
</dbReference>
<evidence type="ECO:0000256" key="2">
    <source>
        <dbReference type="PROSITE-ProRule" id="PRU00169"/>
    </source>
</evidence>
<evidence type="ECO:0000259" key="3">
    <source>
        <dbReference type="PROSITE" id="PS50110"/>
    </source>
</evidence>
<keyword evidence="5" id="KW-1185">Reference proteome</keyword>
<dbReference type="PROSITE" id="PS50110">
    <property type="entry name" value="RESPONSE_REGULATORY"/>
    <property type="match status" value="1"/>
</dbReference>
<dbReference type="InterPro" id="IPR001789">
    <property type="entry name" value="Sig_transdc_resp-reg_receiver"/>
</dbReference>
<name>A0AAW6TRJ9_9BACT</name>
<feature type="domain" description="Response regulatory" evidence="3">
    <location>
        <begin position="3"/>
        <end position="119"/>
    </location>
</feature>
<dbReference type="InterPro" id="IPR039420">
    <property type="entry name" value="WalR-like"/>
</dbReference>
<dbReference type="SUPFAM" id="SSF52172">
    <property type="entry name" value="CheY-like"/>
    <property type="match status" value="1"/>
</dbReference>
<dbReference type="Pfam" id="PF00072">
    <property type="entry name" value="Response_reg"/>
    <property type="match status" value="1"/>
</dbReference>
<sequence length="147" mass="15824">MMRILIVDDHVGMRQALVCMFDGMSEMEVVAEAADGFAAVQLASECQPDVVVMDVEMPRLDGIGATRRIVAEHPDMRIIGLSTHRSSVYVKAMLAAGACAYVLKDEMLTDLIEAIEAATDGRVYLSPSLVSGTSEKIPFASGARCML</sequence>
<dbReference type="SMART" id="SM00448">
    <property type="entry name" value="REC"/>
    <property type="match status" value="1"/>
</dbReference>
<proteinExistence type="predicted"/>
<keyword evidence="1" id="KW-0238">DNA-binding</keyword>
<gene>
    <name evidence="4" type="ORF">QJ522_04670</name>
</gene>
<protein>
    <submittedName>
        <fullName evidence="4">Response regulator transcription factor</fullName>
    </submittedName>
</protein>
<evidence type="ECO:0000313" key="4">
    <source>
        <dbReference type="EMBL" id="MDI6448326.1"/>
    </source>
</evidence>
<comment type="caution">
    <text evidence="4">The sequence shown here is derived from an EMBL/GenBank/DDBJ whole genome shotgun (WGS) entry which is preliminary data.</text>
</comment>
<dbReference type="InterPro" id="IPR058245">
    <property type="entry name" value="NreC/VraR/RcsB-like_REC"/>
</dbReference>
<dbReference type="EMBL" id="JASCXX010000004">
    <property type="protein sequence ID" value="MDI6448326.1"/>
    <property type="molecule type" value="Genomic_DNA"/>
</dbReference>
<dbReference type="CDD" id="cd17535">
    <property type="entry name" value="REC_NarL-like"/>
    <property type="match status" value="1"/>
</dbReference>
<dbReference type="PANTHER" id="PTHR43214">
    <property type="entry name" value="TWO-COMPONENT RESPONSE REGULATOR"/>
    <property type="match status" value="1"/>
</dbReference>
<keyword evidence="2" id="KW-0597">Phosphoprotein</keyword>
<feature type="modified residue" description="4-aspartylphosphate" evidence="2">
    <location>
        <position position="54"/>
    </location>
</feature>
<evidence type="ECO:0000256" key="1">
    <source>
        <dbReference type="ARBA" id="ARBA00023125"/>
    </source>
</evidence>
<dbReference type="RefSeq" id="WP_349243732.1">
    <property type="nucleotide sequence ID" value="NZ_JASCXX010000004.1"/>
</dbReference>
<organism evidence="4 5">
    <name type="scientific">Anaerobaca lacustris</name>
    <dbReference type="NCBI Taxonomy" id="3044600"/>
    <lineage>
        <taxon>Bacteria</taxon>
        <taxon>Pseudomonadati</taxon>
        <taxon>Planctomycetota</taxon>
        <taxon>Phycisphaerae</taxon>
        <taxon>Sedimentisphaerales</taxon>
        <taxon>Anaerobacaceae</taxon>
        <taxon>Anaerobaca</taxon>
    </lineage>
</organism>
<accession>A0AAW6TRJ9</accession>
<dbReference type="InterPro" id="IPR011006">
    <property type="entry name" value="CheY-like_superfamily"/>
</dbReference>
<dbReference type="Gene3D" id="3.40.50.2300">
    <property type="match status" value="1"/>
</dbReference>
<dbReference type="Proteomes" id="UP001431776">
    <property type="component" value="Unassembled WGS sequence"/>
</dbReference>